<keyword evidence="2" id="KW-1185">Reference proteome</keyword>
<proteinExistence type="predicted"/>
<evidence type="ECO:0000313" key="2">
    <source>
        <dbReference type="Proteomes" id="UP001458946"/>
    </source>
</evidence>
<dbReference type="SUPFAM" id="SSF53067">
    <property type="entry name" value="Actin-like ATPase domain"/>
    <property type="match status" value="1"/>
</dbReference>
<dbReference type="InterPro" id="IPR043129">
    <property type="entry name" value="ATPase_NBD"/>
</dbReference>
<dbReference type="Proteomes" id="UP001458946">
    <property type="component" value="Unassembled WGS sequence"/>
</dbReference>
<reference evidence="1 2" key="1">
    <citation type="submission" date="2024-02" db="EMBL/GenBank/DDBJ databases">
        <title>Deinococcus xinjiangensis NBRC 107630.</title>
        <authorList>
            <person name="Ichikawa N."/>
            <person name="Katano-Makiyama Y."/>
            <person name="Hidaka K."/>
        </authorList>
    </citation>
    <scope>NUCLEOTIDE SEQUENCE [LARGE SCALE GENOMIC DNA]</scope>
    <source>
        <strain evidence="1 2">NBRC 107630</strain>
    </source>
</reference>
<protein>
    <submittedName>
        <fullName evidence="1">Uncharacterized protein</fullName>
    </submittedName>
</protein>
<accession>A0ABP9VBG4</accession>
<gene>
    <name evidence="1" type="ORF">Dxin01_01095</name>
</gene>
<name>A0ABP9VBG4_9DEIO</name>
<organism evidence="1 2">
    <name type="scientific">Deinococcus xinjiangensis</name>
    <dbReference type="NCBI Taxonomy" id="457454"/>
    <lineage>
        <taxon>Bacteria</taxon>
        <taxon>Thermotogati</taxon>
        <taxon>Deinococcota</taxon>
        <taxon>Deinococci</taxon>
        <taxon>Deinococcales</taxon>
        <taxon>Deinococcaceae</taxon>
        <taxon>Deinococcus</taxon>
    </lineage>
</organism>
<dbReference type="RefSeq" id="WP_353541336.1">
    <property type="nucleotide sequence ID" value="NZ_BAABRN010000008.1"/>
</dbReference>
<comment type="caution">
    <text evidence="1">The sequence shown here is derived from an EMBL/GenBank/DDBJ whole genome shotgun (WGS) entry which is preliminary data.</text>
</comment>
<evidence type="ECO:0000313" key="1">
    <source>
        <dbReference type="EMBL" id="GAA5501363.1"/>
    </source>
</evidence>
<sequence length="372" mass="38812">MTFNTGLNRVTIGNFEGLPAGMAGSLAHEWLATWSIAPRMRSALDCPDLPAIPSAGKKDILLGAVRDLPKGLLRGPLVVLRQSAQNLQAAKMQACSAYPPALNARLEAGDPQAKALAEQLGVTLAATAATLKLAPAESRAARSEWPAAHWERWQQVQNIVLGGGVLSGTLGRQLHATASQWLPKLGAGELRLHLFPEPRELMLHGLARQFASGPAVVLDAGHTAIKHAFVQLASGEVVQFASAPPLPVPYQISDGRELLAYLVQTFVNTIPTGQTATQFGLSLSAHLDAAGNILPSAASGSFYGSLVGLKLQDRLQEALAQALGQPCTVRVLHEGQAAVRGLAGVDAAILLGTSVGGGFKADGQGTALSAWE</sequence>
<dbReference type="EMBL" id="BAABRN010000008">
    <property type="protein sequence ID" value="GAA5501363.1"/>
    <property type="molecule type" value="Genomic_DNA"/>
</dbReference>